<protein>
    <recommendedName>
        <fullName evidence="4">Tfp pilus assembly protein PilN</fullName>
    </recommendedName>
</protein>
<dbReference type="Proteomes" id="UP000198660">
    <property type="component" value="Unassembled WGS sequence"/>
</dbReference>
<keyword evidence="1" id="KW-0812">Transmembrane</keyword>
<dbReference type="RefSeq" id="WP_091836884.1">
    <property type="nucleotide sequence ID" value="NZ_FPAA01000006.1"/>
</dbReference>
<evidence type="ECO:0008006" key="4">
    <source>
        <dbReference type="Google" id="ProtNLM"/>
    </source>
</evidence>
<feature type="transmembrane region" description="Helical" evidence="1">
    <location>
        <begin position="12"/>
        <end position="32"/>
    </location>
</feature>
<organism evidence="2 3">
    <name type="scientific">Marininema halotolerans</name>
    <dbReference type="NCBI Taxonomy" id="1155944"/>
    <lineage>
        <taxon>Bacteria</taxon>
        <taxon>Bacillati</taxon>
        <taxon>Bacillota</taxon>
        <taxon>Bacilli</taxon>
        <taxon>Bacillales</taxon>
        <taxon>Thermoactinomycetaceae</taxon>
        <taxon>Marininema</taxon>
    </lineage>
</organism>
<sequence>MVRGRHIRHIRLIVAFLLGILIGFVTMTFTYGSKLEGLYAERETLYYEYNQRVKKIKLLQQDLDKRAAQNARQREGSQIIKQIQVEVDSPVKFNQSLVKAEVETILKPFLNKSVRWVSSDPALLDTMLKKRIVKLPDKNTVEIRLKYLAFFDSELKVWVSAREISDKDVTMRGE</sequence>
<dbReference type="EMBL" id="FPAA01000006">
    <property type="protein sequence ID" value="SFS71014.1"/>
    <property type="molecule type" value="Genomic_DNA"/>
</dbReference>
<reference evidence="3" key="1">
    <citation type="submission" date="2016-10" db="EMBL/GenBank/DDBJ databases">
        <authorList>
            <person name="Varghese N."/>
            <person name="Submissions S."/>
        </authorList>
    </citation>
    <scope>NUCLEOTIDE SEQUENCE [LARGE SCALE GENOMIC DNA]</scope>
    <source>
        <strain evidence="3">DSM 45789</strain>
    </source>
</reference>
<evidence type="ECO:0000313" key="3">
    <source>
        <dbReference type="Proteomes" id="UP000198660"/>
    </source>
</evidence>
<keyword evidence="1" id="KW-0472">Membrane</keyword>
<name>A0A1I6S262_9BACL</name>
<evidence type="ECO:0000313" key="2">
    <source>
        <dbReference type="EMBL" id="SFS71014.1"/>
    </source>
</evidence>
<gene>
    <name evidence="2" type="ORF">SAMN05444972_10696</name>
</gene>
<dbReference type="AlphaFoldDB" id="A0A1I6S262"/>
<keyword evidence="3" id="KW-1185">Reference proteome</keyword>
<dbReference type="OrthoDB" id="2990033at2"/>
<keyword evidence="1" id="KW-1133">Transmembrane helix</keyword>
<proteinExistence type="predicted"/>
<accession>A0A1I6S262</accession>
<evidence type="ECO:0000256" key="1">
    <source>
        <dbReference type="SAM" id="Phobius"/>
    </source>
</evidence>